<evidence type="ECO:0000313" key="3">
    <source>
        <dbReference type="Proteomes" id="UP001595974"/>
    </source>
</evidence>
<gene>
    <name evidence="2" type="ORF">ACFPTN_20315</name>
</gene>
<keyword evidence="3" id="KW-1185">Reference proteome</keyword>
<proteinExistence type="predicted"/>
<dbReference type="SUPFAM" id="SSF52206">
    <property type="entry name" value="Hypothetical protein MTH538"/>
    <property type="match status" value="1"/>
</dbReference>
<evidence type="ECO:0000259" key="1">
    <source>
        <dbReference type="Pfam" id="PF08937"/>
    </source>
</evidence>
<dbReference type="InterPro" id="IPR036490">
    <property type="entry name" value="ThsB_TIR-like_sf"/>
</dbReference>
<dbReference type="Gene3D" id="3.40.50.9200">
    <property type="entry name" value="Hypothetical protein MTH538"/>
    <property type="match status" value="1"/>
</dbReference>
<name>A0ABW1AX22_9RHOO</name>
<dbReference type="Proteomes" id="UP001595974">
    <property type="component" value="Unassembled WGS sequence"/>
</dbReference>
<dbReference type="EMBL" id="JBHSOG010000098">
    <property type="protein sequence ID" value="MFC5771730.1"/>
    <property type="molecule type" value="Genomic_DNA"/>
</dbReference>
<comment type="caution">
    <text evidence="2">The sequence shown here is derived from an EMBL/GenBank/DDBJ whole genome shotgun (WGS) entry which is preliminary data.</text>
</comment>
<dbReference type="RefSeq" id="WP_096451017.1">
    <property type="nucleotide sequence ID" value="NZ_JBHSOG010000098.1"/>
</dbReference>
<reference evidence="3" key="1">
    <citation type="journal article" date="2019" name="Int. J. Syst. Evol. Microbiol.">
        <title>The Global Catalogue of Microorganisms (GCM) 10K type strain sequencing project: providing services to taxonomists for standard genome sequencing and annotation.</title>
        <authorList>
            <consortium name="The Broad Institute Genomics Platform"/>
            <consortium name="The Broad Institute Genome Sequencing Center for Infectious Disease"/>
            <person name="Wu L."/>
            <person name="Ma J."/>
        </authorList>
    </citation>
    <scope>NUCLEOTIDE SEQUENCE [LARGE SCALE GENOMIC DNA]</scope>
    <source>
        <strain evidence="3">SHR3</strain>
    </source>
</reference>
<feature type="domain" description="Thoeris protein ThsB TIR-like" evidence="1">
    <location>
        <begin position="6"/>
        <end position="101"/>
    </location>
</feature>
<dbReference type="InterPro" id="IPR015032">
    <property type="entry name" value="ThsB__TIR-like_domain"/>
</dbReference>
<evidence type="ECO:0000313" key="2">
    <source>
        <dbReference type="EMBL" id="MFC5771730.1"/>
    </source>
</evidence>
<organism evidence="2 3">
    <name type="scientific">Thauera sinica</name>
    <dbReference type="NCBI Taxonomy" id="2665146"/>
    <lineage>
        <taxon>Bacteria</taxon>
        <taxon>Pseudomonadati</taxon>
        <taxon>Pseudomonadota</taxon>
        <taxon>Betaproteobacteria</taxon>
        <taxon>Rhodocyclales</taxon>
        <taxon>Zoogloeaceae</taxon>
        <taxon>Thauera</taxon>
    </lineage>
</organism>
<protein>
    <submittedName>
        <fullName evidence="2">TIR domain-containing protein</fullName>
    </submittedName>
</protein>
<accession>A0ABW1AX22</accession>
<sequence length="165" mass="18565">MVRRVFYSFHYAPDNWRVSQVRNIGAIEGNRPASDNDWETITKGGDKAIEKWIDEQMKGRSCVVVLIGAGTANRKWINHEIVKAWNADKGVLGVHIHNLKDREGKTSKKGANPFDYITYGSAGKKLSAIVKVYDPPGVASTDVYNHIKNNLDRWIEAAIDIRSKN</sequence>
<dbReference type="Pfam" id="PF08937">
    <property type="entry name" value="ThsB_TIR"/>
    <property type="match status" value="1"/>
</dbReference>